<dbReference type="EMBL" id="MU117974">
    <property type="protein sequence ID" value="KAF9651646.1"/>
    <property type="molecule type" value="Genomic_DNA"/>
</dbReference>
<reference evidence="1" key="1">
    <citation type="submission" date="2019-10" db="EMBL/GenBank/DDBJ databases">
        <authorList>
            <consortium name="DOE Joint Genome Institute"/>
            <person name="Kuo A."/>
            <person name="Miyauchi S."/>
            <person name="Kiss E."/>
            <person name="Drula E."/>
            <person name="Kohler A."/>
            <person name="Sanchez-Garcia M."/>
            <person name="Andreopoulos B."/>
            <person name="Barry K.W."/>
            <person name="Bonito G."/>
            <person name="Buee M."/>
            <person name="Carver A."/>
            <person name="Chen C."/>
            <person name="Cichocki N."/>
            <person name="Clum A."/>
            <person name="Culley D."/>
            <person name="Crous P.W."/>
            <person name="Fauchery L."/>
            <person name="Girlanda M."/>
            <person name="Hayes R."/>
            <person name="Keri Z."/>
            <person name="Labutti K."/>
            <person name="Lipzen A."/>
            <person name="Lombard V."/>
            <person name="Magnuson J."/>
            <person name="Maillard F."/>
            <person name="Morin E."/>
            <person name="Murat C."/>
            <person name="Nolan M."/>
            <person name="Ohm R."/>
            <person name="Pangilinan J."/>
            <person name="Pereira M."/>
            <person name="Perotto S."/>
            <person name="Peter M."/>
            <person name="Riley R."/>
            <person name="Sitrit Y."/>
            <person name="Stielow B."/>
            <person name="Szollosi G."/>
            <person name="Zifcakova L."/>
            <person name="Stursova M."/>
            <person name="Spatafora J.W."/>
            <person name="Tedersoo L."/>
            <person name="Vaario L.-M."/>
            <person name="Yamada A."/>
            <person name="Yan M."/>
            <person name="Wang P."/>
            <person name="Xu J."/>
            <person name="Bruns T."/>
            <person name="Baldrian P."/>
            <person name="Vilgalys R."/>
            <person name="Henrissat B."/>
            <person name="Grigoriev I.V."/>
            <person name="Hibbett D."/>
            <person name="Nagy L.G."/>
            <person name="Martin F.M."/>
        </authorList>
    </citation>
    <scope>NUCLEOTIDE SEQUENCE</scope>
    <source>
        <strain evidence="1">P2</strain>
    </source>
</reference>
<evidence type="ECO:0000313" key="2">
    <source>
        <dbReference type="Proteomes" id="UP000886501"/>
    </source>
</evidence>
<reference evidence="1" key="2">
    <citation type="journal article" date="2020" name="Nat. Commun.">
        <title>Large-scale genome sequencing of mycorrhizal fungi provides insights into the early evolution of symbiotic traits.</title>
        <authorList>
            <person name="Miyauchi S."/>
            <person name="Kiss E."/>
            <person name="Kuo A."/>
            <person name="Drula E."/>
            <person name="Kohler A."/>
            <person name="Sanchez-Garcia M."/>
            <person name="Morin E."/>
            <person name="Andreopoulos B."/>
            <person name="Barry K.W."/>
            <person name="Bonito G."/>
            <person name="Buee M."/>
            <person name="Carver A."/>
            <person name="Chen C."/>
            <person name="Cichocki N."/>
            <person name="Clum A."/>
            <person name="Culley D."/>
            <person name="Crous P.W."/>
            <person name="Fauchery L."/>
            <person name="Girlanda M."/>
            <person name="Hayes R.D."/>
            <person name="Keri Z."/>
            <person name="LaButti K."/>
            <person name="Lipzen A."/>
            <person name="Lombard V."/>
            <person name="Magnuson J."/>
            <person name="Maillard F."/>
            <person name="Murat C."/>
            <person name="Nolan M."/>
            <person name="Ohm R.A."/>
            <person name="Pangilinan J."/>
            <person name="Pereira M.F."/>
            <person name="Perotto S."/>
            <person name="Peter M."/>
            <person name="Pfister S."/>
            <person name="Riley R."/>
            <person name="Sitrit Y."/>
            <person name="Stielow J.B."/>
            <person name="Szollosi G."/>
            <person name="Zifcakova L."/>
            <person name="Stursova M."/>
            <person name="Spatafora J.W."/>
            <person name="Tedersoo L."/>
            <person name="Vaario L.M."/>
            <person name="Yamada A."/>
            <person name="Yan M."/>
            <person name="Wang P."/>
            <person name="Xu J."/>
            <person name="Bruns T."/>
            <person name="Baldrian P."/>
            <person name="Vilgalys R."/>
            <person name="Dunand C."/>
            <person name="Henrissat B."/>
            <person name="Grigoriev I.V."/>
            <person name="Hibbett D."/>
            <person name="Nagy L.G."/>
            <person name="Martin F.M."/>
        </authorList>
    </citation>
    <scope>NUCLEOTIDE SEQUENCE</scope>
    <source>
        <strain evidence="1">P2</strain>
    </source>
</reference>
<organism evidence="1 2">
    <name type="scientific">Thelephora ganbajun</name>
    <name type="common">Ganba fungus</name>
    <dbReference type="NCBI Taxonomy" id="370292"/>
    <lineage>
        <taxon>Eukaryota</taxon>
        <taxon>Fungi</taxon>
        <taxon>Dikarya</taxon>
        <taxon>Basidiomycota</taxon>
        <taxon>Agaricomycotina</taxon>
        <taxon>Agaricomycetes</taxon>
        <taxon>Thelephorales</taxon>
        <taxon>Thelephoraceae</taxon>
        <taxon>Thelephora</taxon>
    </lineage>
</organism>
<comment type="caution">
    <text evidence="1">The sequence shown here is derived from an EMBL/GenBank/DDBJ whole genome shotgun (WGS) entry which is preliminary data.</text>
</comment>
<sequence>MPPKRAATIIPPSPSPSRSLFLFLFLQLSDRTFEFSKVGGPSSVEGSGHESVINTKAYPAGVHYIPEGKGTNKKHAYMLRCIDIFQKNSHLWLH</sequence>
<gene>
    <name evidence="1" type="ORF">BDM02DRAFT_676379</name>
</gene>
<dbReference type="Proteomes" id="UP000886501">
    <property type="component" value="Unassembled WGS sequence"/>
</dbReference>
<accession>A0ACB6ZRC6</accession>
<proteinExistence type="predicted"/>
<protein>
    <submittedName>
        <fullName evidence="1">Uncharacterized protein</fullName>
    </submittedName>
</protein>
<keyword evidence="2" id="KW-1185">Reference proteome</keyword>
<evidence type="ECO:0000313" key="1">
    <source>
        <dbReference type="EMBL" id="KAF9651646.1"/>
    </source>
</evidence>
<name>A0ACB6ZRC6_THEGA</name>